<protein>
    <submittedName>
        <fullName evidence="1">Uncharacterized protein</fullName>
    </submittedName>
</protein>
<dbReference type="Proteomes" id="UP000289738">
    <property type="component" value="Chromosome B07"/>
</dbReference>
<proteinExistence type="predicted"/>
<comment type="caution">
    <text evidence="1">The sequence shown here is derived from an EMBL/GenBank/DDBJ whole genome shotgun (WGS) entry which is preliminary data.</text>
</comment>
<reference evidence="1 2" key="1">
    <citation type="submission" date="2019-01" db="EMBL/GenBank/DDBJ databases">
        <title>Sequencing of cultivated peanut Arachis hypogaea provides insights into genome evolution and oil improvement.</title>
        <authorList>
            <person name="Chen X."/>
        </authorList>
    </citation>
    <scope>NUCLEOTIDE SEQUENCE [LARGE SCALE GENOMIC DNA]</scope>
    <source>
        <strain evidence="2">cv. Fuhuasheng</strain>
        <tissue evidence="1">Leaves</tissue>
    </source>
</reference>
<accession>A0A444Y9Q5</accession>
<keyword evidence="2" id="KW-1185">Reference proteome</keyword>
<organism evidence="1 2">
    <name type="scientific">Arachis hypogaea</name>
    <name type="common">Peanut</name>
    <dbReference type="NCBI Taxonomy" id="3818"/>
    <lineage>
        <taxon>Eukaryota</taxon>
        <taxon>Viridiplantae</taxon>
        <taxon>Streptophyta</taxon>
        <taxon>Embryophyta</taxon>
        <taxon>Tracheophyta</taxon>
        <taxon>Spermatophyta</taxon>
        <taxon>Magnoliopsida</taxon>
        <taxon>eudicotyledons</taxon>
        <taxon>Gunneridae</taxon>
        <taxon>Pentapetalae</taxon>
        <taxon>rosids</taxon>
        <taxon>fabids</taxon>
        <taxon>Fabales</taxon>
        <taxon>Fabaceae</taxon>
        <taxon>Papilionoideae</taxon>
        <taxon>50 kb inversion clade</taxon>
        <taxon>dalbergioids sensu lato</taxon>
        <taxon>Dalbergieae</taxon>
        <taxon>Pterocarpus clade</taxon>
        <taxon>Arachis</taxon>
    </lineage>
</organism>
<evidence type="ECO:0000313" key="2">
    <source>
        <dbReference type="Proteomes" id="UP000289738"/>
    </source>
</evidence>
<evidence type="ECO:0000313" key="1">
    <source>
        <dbReference type="EMBL" id="RYQ98567.1"/>
    </source>
</evidence>
<gene>
    <name evidence="1" type="ORF">Ahy_B07g086315</name>
</gene>
<dbReference type="EMBL" id="SDMP01000017">
    <property type="protein sequence ID" value="RYQ98567.1"/>
    <property type="molecule type" value="Genomic_DNA"/>
</dbReference>
<dbReference type="AlphaFoldDB" id="A0A444Y9Q5"/>
<sequence length="274" mass="30352">MPHVVAISSCRRSAATAPPRAPSPVVLASFSATSFVVRAGKTATIALLLHPPLALTSLAQCILVACDSPSLATCTPQLSICRDAATTRPSFATPTGSCAPVVRPDLFPPETWIPFNKKFTAANKEIFTIDLISKENVGFQIFLGATTWLRVLGSYLPEQDVLFGFDAYYRTQGISIWPDGLKYKKNFLPFVTTTGIFEISKAPSEYEDVQKRLLKTWCDSHDKFVHPLPLWKNQEFYIRLPFKKNEDINLTKTTHSGMNPEDLKLAKEECAALL</sequence>
<name>A0A444Y9Q5_ARAHY</name>